<name>A0AAN6MZ98_9PEZI</name>
<dbReference type="Gene3D" id="2.160.10.10">
    <property type="entry name" value="Hexapeptide repeat proteins"/>
    <property type="match status" value="1"/>
</dbReference>
<gene>
    <name evidence="4" type="ORF">QBC46DRAFT_73141</name>
</gene>
<feature type="region of interest" description="Disordered" evidence="2">
    <location>
        <begin position="266"/>
        <end position="341"/>
    </location>
</feature>
<dbReference type="EMBL" id="MU853973">
    <property type="protein sequence ID" value="KAK3934617.1"/>
    <property type="molecule type" value="Genomic_DNA"/>
</dbReference>
<comment type="caution">
    <text evidence="4">The sequence shown here is derived from an EMBL/GenBank/DDBJ whole genome shotgun (WGS) entry which is preliminary data.</text>
</comment>
<dbReference type="CDD" id="cd03357">
    <property type="entry name" value="LbH_MAT_GAT"/>
    <property type="match status" value="1"/>
</dbReference>
<keyword evidence="3" id="KW-0812">Transmembrane</keyword>
<dbReference type="AlphaFoldDB" id="A0AAN6MZ98"/>
<keyword evidence="5" id="KW-1185">Reference proteome</keyword>
<dbReference type="InterPro" id="IPR001451">
    <property type="entry name" value="Hexapep"/>
</dbReference>
<keyword evidence="3" id="KW-1133">Transmembrane helix</keyword>
<evidence type="ECO:0000313" key="4">
    <source>
        <dbReference type="EMBL" id="KAK3934617.1"/>
    </source>
</evidence>
<dbReference type="PANTHER" id="PTHR23416">
    <property type="entry name" value="SIALIC ACID SYNTHASE-RELATED"/>
    <property type="match status" value="1"/>
</dbReference>
<feature type="compositionally biased region" description="Pro residues" evidence="2">
    <location>
        <begin position="324"/>
        <end position="335"/>
    </location>
</feature>
<keyword evidence="3" id="KW-0472">Membrane</keyword>
<dbReference type="InterPro" id="IPR051159">
    <property type="entry name" value="Hexapeptide_acetyltransf"/>
</dbReference>
<dbReference type="SUPFAM" id="SSF51161">
    <property type="entry name" value="Trimeric LpxA-like enzymes"/>
    <property type="match status" value="1"/>
</dbReference>
<evidence type="ECO:0000256" key="3">
    <source>
        <dbReference type="SAM" id="Phobius"/>
    </source>
</evidence>
<dbReference type="GO" id="GO:0008374">
    <property type="term" value="F:O-acyltransferase activity"/>
    <property type="evidence" value="ECO:0007669"/>
    <property type="project" value="TreeGrafter"/>
</dbReference>
<proteinExistence type="predicted"/>
<sequence>MDSSDGESMESLLHAAAAATAGTAGIAFPAGNDDFRAARNRCAQACRRFNNTPEDAAPELRSSRWLDIVRPARERTEDAVNGTVVTHDMTFRNPALTAQTPFVKPPFYVDYGLRLRVAGSTFINRGCMIMDTPVADVVIGDHCNVGPNCCIVSVSHALQPDERCSKRDSIGKSVRVGDHVWIGANVTILGGITIGDGAVIGAGSVITKSIPPLSMALGVPARVVQSLADLGPPEVFGSVQTLTEAMAHGRRLEQREKLELVRLSHSLRRQNSHSSVSSSSHASHAESQPYQRHSHQHPQQQQPQLEHHHQQQQQQSQHRQQPRPETPPQRQPRQPPGNTAKLSRSDILAIVSVTAVTFTLLTSLFFAGALAGAKRFAIILEPADRNWSVT</sequence>
<dbReference type="Proteomes" id="UP001303473">
    <property type="component" value="Unassembled WGS sequence"/>
</dbReference>
<organism evidence="4 5">
    <name type="scientific">Diplogelasinospora grovesii</name>
    <dbReference type="NCBI Taxonomy" id="303347"/>
    <lineage>
        <taxon>Eukaryota</taxon>
        <taxon>Fungi</taxon>
        <taxon>Dikarya</taxon>
        <taxon>Ascomycota</taxon>
        <taxon>Pezizomycotina</taxon>
        <taxon>Sordariomycetes</taxon>
        <taxon>Sordariomycetidae</taxon>
        <taxon>Sordariales</taxon>
        <taxon>Diplogelasinosporaceae</taxon>
        <taxon>Diplogelasinospora</taxon>
    </lineage>
</organism>
<reference evidence="5" key="1">
    <citation type="journal article" date="2023" name="Mol. Phylogenet. Evol.">
        <title>Genome-scale phylogeny and comparative genomics of the fungal order Sordariales.</title>
        <authorList>
            <person name="Hensen N."/>
            <person name="Bonometti L."/>
            <person name="Westerberg I."/>
            <person name="Brannstrom I.O."/>
            <person name="Guillou S."/>
            <person name="Cros-Aarteil S."/>
            <person name="Calhoun S."/>
            <person name="Haridas S."/>
            <person name="Kuo A."/>
            <person name="Mondo S."/>
            <person name="Pangilinan J."/>
            <person name="Riley R."/>
            <person name="LaButti K."/>
            <person name="Andreopoulos B."/>
            <person name="Lipzen A."/>
            <person name="Chen C."/>
            <person name="Yan M."/>
            <person name="Daum C."/>
            <person name="Ng V."/>
            <person name="Clum A."/>
            <person name="Steindorff A."/>
            <person name="Ohm R.A."/>
            <person name="Martin F."/>
            <person name="Silar P."/>
            <person name="Natvig D.O."/>
            <person name="Lalanne C."/>
            <person name="Gautier V."/>
            <person name="Ament-Velasquez S.L."/>
            <person name="Kruys A."/>
            <person name="Hutchinson M.I."/>
            <person name="Powell A.J."/>
            <person name="Barry K."/>
            <person name="Miller A.N."/>
            <person name="Grigoriev I.V."/>
            <person name="Debuchy R."/>
            <person name="Gladieux P."/>
            <person name="Hiltunen Thoren M."/>
            <person name="Johannesson H."/>
        </authorList>
    </citation>
    <scope>NUCLEOTIDE SEQUENCE [LARGE SCALE GENOMIC DNA]</scope>
    <source>
        <strain evidence="5">CBS 340.73</strain>
    </source>
</reference>
<dbReference type="Pfam" id="PF00132">
    <property type="entry name" value="Hexapep"/>
    <property type="match status" value="1"/>
</dbReference>
<accession>A0AAN6MZ98</accession>
<feature type="compositionally biased region" description="Low complexity" evidence="2">
    <location>
        <begin position="272"/>
        <end position="304"/>
    </location>
</feature>
<feature type="transmembrane region" description="Helical" evidence="3">
    <location>
        <begin position="347"/>
        <end position="371"/>
    </location>
</feature>
<dbReference type="PANTHER" id="PTHR23416:SF54">
    <property type="entry name" value="ACETYLTRANSFERASE, CYSE_LACA_LPXA_NODL FAMILY (AFU_ORTHOLOGUE AFUA_2G08430)-RELATED"/>
    <property type="match status" value="1"/>
</dbReference>
<keyword evidence="1" id="KW-0808">Transferase</keyword>
<dbReference type="Pfam" id="PF14602">
    <property type="entry name" value="Hexapep_2"/>
    <property type="match status" value="1"/>
</dbReference>
<dbReference type="InterPro" id="IPR011004">
    <property type="entry name" value="Trimer_LpxA-like_sf"/>
</dbReference>
<protein>
    <submittedName>
        <fullName evidence="4">Trimeric LpxA-like protein</fullName>
    </submittedName>
</protein>
<dbReference type="InterPro" id="IPR018357">
    <property type="entry name" value="Hexapep_transf_CS"/>
</dbReference>
<evidence type="ECO:0000313" key="5">
    <source>
        <dbReference type="Proteomes" id="UP001303473"/>
    </source>
</evidence>
<evidence type="ECO:0000256" key="2">
    <source>
        <dbReference type="SAM" id="MobiDB-lite"/>
    </source>
</evidence>
<dbReference type="PROSITE" id="PS00101">
    <property type="entry name" value="HEXAPEP_TRANSFERASES"/>
    <property type="match status" value="1"/>
</dbReference>
<evidence type="ECO:0000256" key="1">
    <source>
        <dbReference type="ARBA" id="ARBA00022679"/>
    </source>
</evidence>